<name>A6WGW5_KINRD</name>
<keyword evidence="2" id="KW-0614">Plasmid</keyword>
<geneLocation type="plasmid" evidence="2 3">
    <name>pKRAD01</name>
</geneLocation>
<gene>
    <name evidence="2" type="ordered locus">Krad_4595</name>
</gene>
<reference evidence="3" key="1">
    <citation type="journal article" date="2008" name="PLoS ONE">
        <title>Survival in nuclear waste, extreme resistance, and potential applications gleaned from the genome sequence of Kineococcus radiotolerans SRS30216.</title>
        <authorList>
            <person name="Bagwell C.E."/>
            <person name="Bhat S."/>
            <person name="Hawkins G.M."/>
            <person name="Smith B.W."/>
            <person name="Biswas T."/>
            <person name="Hoover T.R."/>
            <person name="Saunders E."/>
            <person name="Han C.S."/>
            <person name="Tsodikov O.V."/>
            <person name="Shimkets L.J."/>
        </authorList>
    </citation>
    <scope>NUCLEOTIDE SEQUENCE [LARGE SCALE GENOMIC DNA]</scope>
    <source>
        <strain evidence="3">ATCC BAA-149 / DSM 14245 / SRS30216</strain>
    </source>
</reference>
<dbReference type="Proteomes" id="UP000001116">
    <property type="component" value="Plasmid pKRAD01"/>
</dbReference>
<keyword evidence="3" id="KW-1185">Reference proteome</keyword>
<dbReference type="AlphaFoldDB" id="A6WGW5"/>
<feature type="compositionally biased region" description="Low complexity" evidence="1">
    <location>
        <begin position="11"/>
        <end position="29"/>
    </location>
</feature>
<dbReference type="KEGG" id="kra:Krad_4595"/>
<evidence type="ECO:0000313" key="2">
    <source>
        <dbReference type="EMBL" id="ABS06054.1"/>
    </source>
</evidence>
<dbReference type="EMBL" id="CP000751">
    <property type="protein sequence ID" value="ABS06054.1"/>
    <property type="molecule type" value="Genomic_DNA"/>
</dbReference>
<sequence length="90" mass="9653">MISGGTHTCTSPSGSRRPSRQSRVGAAARRGQRGRHLVAWRGHAGHPGVVEYGALLRRRPGEAGPTSGRTAQNVTRGTDGDRLRRTAQDR</sequence>
<organism evidence="2 3">
    <name type="scientific">Kineococcus radiotolerans (strain ATCC BAA-149 / DSM 14245 / SRS30216)</name>
    <dbReference type="NCBI Taxonomy" id="266940"/>
    <lineage>
        <taxon>Bacteria</taxon>
        <taxon>Bacillati</taxon>
        <taxon>Actinomycetota</taxon>
        <taxon>Actinomycetes</taxon>
        <taxon>Kineosporiales</taxon>
        <taxon>Kineosporiaceae</taxon>
        <taxon>Kineococcus</taxon>
    </lineage>
</organism>
<proteinExistence type="predicted"/>
<evidence type="ECO:0000313" key="3">
    <source>
        <dbReference type="Proteomes" id="UP000001116"/>
    </source>
</evidence>
<feature type="region of interest" description="Disordered" evidence="1">
    <location>
        <begin position="58"/>
        <end position="90"/>
    </location>
</feature>
<feature type="compositionally biased region" description="Basic and acidic residues" evidence="1">
    <location>
        <begin position="78"/>
        <end position="90"/>
    </location>
</feature>
<accession>A6WGW5</accession>
<protein>
    <submittedName>
        <fullName evidence="2">Uncharacterized protein</fullName>
    </submittedName>
</protein>
<evidence type="ECO:0000256" key="1">
    <source>
        <dbReference type="SAM" id="MobiDB-lite"/>
    </source>
</evidence>
<feature type="region of interest" description="Disordered" evidence="1">
    <location>
        <begin position="1"/>
        <end position="35"/>
    </location>
</feature>
<feature type="compositionally biased region" description="Polar residues" evidence="1">
    <location>
        <begin position="1"/>
        <end position="10"/>
    </location>
</feature>
<dbReference type="HOGENOM" id="CLU_2436886_0_0_11"/>